<keyword evidence="1" id="KW-0413">Isomerase</keyword>
<dbReference type="InterPro" id="IPR051331">
    <property type="entry name" value="Chorismate_mutase-related"/>
</dbReference>
<gene>
    <name evidence="3" type="ORF">SRT_15870</name>
</gene>
<organism evidence="3 4">
    <name type="scientific">Streptococcus troglodytae</name>
    <dbReference type="NCBI Taxonomy" id="1111760"/>
    <lineage>
        <taxon>Bacteria</taxon>
        <taxon>Bacillati</taxon>
        <taxon>Bacillota</taxon>
        <taxon>Bacilli</taxon>
        <taxon>Lactobacillales</taxon>
        <taxon>Streptococcaceae</taxon>
        <taxon>Streptococcus</taxon>
    </lineage>
</organism>
<sequence>MMTSIQNLRNQIDQLDHQLLVLLAQRQQIVEKIGQLKPINSQAAVTAPDRVKQVLLNRQQEAEKLGLSPDVALAIWQTMIEAFTALELRINSKHDLNRK</sequence>
<dbReference type="InterPro" id="IPR002701">
    <property type="entry name" value="CM_II_prokaryot"/>
</dbReference>
<evidence type="ECO:0000259" key="2">
    <source>
        <dbReference type="PROSITE" id="PS51168"/>
    </source>
</evidence>
<dbReference type="InterPro" id="IPR036979">
    <property type="entry name" value="CM_dom_sf"/>
</dbReference>
<accession>A0A1L7LL49</accession>
<dbReference type="GO" id="GO:0046417">
    <property type="term" value="P:chorismate metabolic process"/>
    <property type="evidence" value="ECO:0007669"/>
    <property type="project" value="InterPro"/>
</dbReference>
<evidence type="ECO:0000313" key="3">
    <source>
        <dbReference type="EMBL" id="BAQ24848.1"/>
    </source>
</evidence>
<reference evidence="3 4" key="1">
    <citation type="journal article" date="2016" name="Microbiol. Immunol.">
        <title>Complete genome sequence of Streptococcus troglodytae TKU31 isolated from the oral cavity of a chimpanzee (Pan troglodytes).</title>
        <authorList>
            <person name="Okamoto M."/>
            <person name="Naito M."/>
            <person name="Miyanohara M."/>
            <person name="Imai S."/>
            <person name="Nomura Y."/>
            <person name="Saito W."/>
            <person name="Momoi Y."/>
            <person name="Takada K."/>
            <person name="Miyabe-Nishiwaki T."/>
            <person name="Tomonaga M."/>
            <person name="Hanada N."/>
        </authorList>
    </citation>
    <scope>NUCLEOTIDE SEQUENCE [LARGE SCALE GENOMIC DNA]</scope>
    <source>
        <strain evidence="4">TKU 31</strain>
    </source>
</reference>
<dbReference type="GO" id="GO:0009697">
    <property type="term" value="P:salicylic acid biosynthetic process"/>
    <property type="evidence" value="ECO:0007669"/>
    <property type="project" value="TreeGrafter"/>
</dbReference>
<dbReference type="Gene3D" id="1.20.59.10">
    <property type="entry name" value="Chorismate mutase"/>
    <property type="match status" value="1"/>
</dbReference>
<protein>
    <submittedName>
        <fullName evidence="3">Chorismate mutase</fullName>
    </submittedName>
</protein>
<dbReference type="AlphaFoldDB" id="A0A1L7LL49"/>
<dbReference type="PANTHER" id="PTHR38041:SF1">
    <property type="entry name" value="CHORISMATE MUTASE"/>
    <property type="match status" value="1"/>
</dbReference>
<evidence type="ECO:0000256" key="1">
    <source>
        <dbReference type="ARBA" id="ARBA00023235"/>
    </source>
</evidence>
<dbReference type="SMART" id="SM00830">
    <property type="entry name" value="CM_2"/>
    <property type="match status" value="1"/>
</dbReference>
<dbReference type="Pfam" id="PF01817">
    <property type="entry name" value="CM_2"/>
    <property type="match status" value="1"/>
</dbReference>
<dbReference type="Proteomes" id="UP000217758">
    <property type="component" value="Chromosome"/>
</dbReference>
<dbReference type="PROSITE" id="PS51168">
    <property type="entry name" value="CHORISMATE_MUT_2"/>
    <property type="match status" value="1"/>
</dbReference>
<proteinExistence type="predicted"/>
<name>A0A1L7LL49_9STRE</name>
<keyword evidence="4" id="KW-1185">Reference proteome</keyword>
<feature type="domain" description="Chorismate mutase" evidence="2">
    <location>
        <begin position="1"/>
        <end position="91"/>
    </location>
</feature>
<dbReference type="InterPro" id="IPR036263">
    <property type="entry name" value="Chorismate_II_sf"/>
</dbReference>
<dbReference type="PANTHER" id="PTHR38041">
    <property type="entry name" value="CHORISMATE MUTASE"/>
    <property type="match status" value="1"/>
</dbReference>
<dbReference type="GO" id="GO:0004106">
    <property type="term" value="F:chorismate mutase activity"/>
    <property type="evidence" value="ECO:0007669"/>
    <property type="project" value="InterPro"/>
</dbReference>
<dbReference type="KEGG" id="strg:SRT_15870"/>
<dbReference type="SUPFAM" id="SSF48600">
    <property type="entry name" value="Chorismate mutase II"/>
    <property type="match status" value="1"/>
</dbReference>
<dbReference type="EMBL" id="AP014612">
    <property type="protein sequence ID" value="BAQ24848.1"/>
    <property type="molecule type" value="Genomic_DNA"/>
</dbReference>
<evidence type="ECO:0000313" key="4">
    <source>
        <dbReference type="Proteomes" id="UP000217758"/>
    </source>
</evidence>